<dbReference type="PANTHER" id="PTHR40254">
    <property type="entry name" value="BLR0577 PROTEIN"/>
    <property type="match status" value="1"/>
</dbReference>
<feature type="domain" description="FAD-dependent urate hydroxylase HpyO/Asp monooxygenase CreE-like FAD/NAD(P)-binding" evidence="2">
    <location>
        <begin position="11"/>
        <end position="162"/>
    </location>
</feature>
<protein>
    <submittedName>
        <fullName evidence="3">FAD/NAD(P)-binding protein</fullName>
    </submittedName>
</protein>
<dbReference type="Gene3D" id="3.50.50.60">
    <property type="entry name" value="FAD/NAD(P)-binding domain"/>
    <property type="match status" value="1"/>
</dbReference>
<evidence type="ECO:0000259" key="2">
    <source>
        <dbReference type="Pfam" id="PF13454"/>
    </source>
</evidence>
<gene>
    <name evidence="3" type="ORF">RMR22_09435</name>
</gene>
<dbReference type="AlphaFoldDB" id="A0AAW9FIU0"/>
<dbReference type="InterPro" id="IPR038732">
    <property type="entry name" value="HpyO/CreE_NAD-binding"/>
</dbReference>
<dbReference type="SUPFAM" id="SSF51905">
    <property type="entry name" value="FAD/NAD(P)-binding domain"/>
    <property type="match status" value="1"/>
</dbReference>
<reference evidence="3" key="1">
    <citation type="journal article" date="2023" name="Phytobiomes J">
        <title>Deciphering the key players within the bacterial microbiota associated with aerial crown gall tumors on rhododendron: Insights into the gallobiome.</title>
        <authorList>
            <person name="Kuzmanovic N."/>
            <person name="Nesme J."/>
            <person name="Wolf J."/>
            <person name="Neumann-Schaal M."/>
            <person name="Petersen J."/>
            <person name="Fernandez-Gnecco G."/>
            <person name="Sproeer C."/>
            <person name="Bunk B."/>
            <person name="Overmann J."/>
            <person name="Sorensen S.J."/>
            <person name="Idczak E."/>
            <person name="Smalla K."/>
        </authorList>
    </citation>
    <scope>NUCLEOTIDE SEQUENCE</scope>
    <source>
        <strain evidence="3">Rho-11.1</strain>
    </source>
</reference>
<accession>A0AAW9FIU0</accession>
<dbReference type="EMBL" id="JAVRAF010000002">
    <property type="protein sequence ID" value="MDX8302469.1"/>
    <property type="molecule type" value="Genomic_DNA"/>
</dbReference>
<dbReference type="RefSeq" id="WP_320202649.1">
    <property type="nucleotide sequence ID" value="NZ_CP192782.1"/>
</dbReference>
<comment type="caution">
    <text evidence="3">The sequence shown here is derived from an EMBL/GenBank/DDBJ whole genome shotgun (WGS) entry which is preliminary data.</text>
</comment>
<dbReference type="InterPro" id="IPR052189">
    <property type="entry name" value="L-asp_N-monooxygenase_NS-form"/>
</dbReference>
<evidence type="ECO:0000313" key="3">
    <source>
        <dbReference type="EMBL" id="MDX8302469.1"/>
    </source>
</evidence>
<sequence>MSSASELPVVAVIGGGFSGAAFALHLSALSVGRARIVVFEPRRRLGAGLAYSTAEPAHRINVPAGRMSLYPDDPESFLRYLATTDEHETDAALIGRDGQPYPRRYVFGDYVEAEIASLLSSGAVEHRKAEVVSIVPSGQDWDIADSQNGALHAQFVVLAVSHPAPGLLRPLLPFKDHPKLVADVTVPAALAPIATEDHVLILGNGLTAADVVAALEKRGHRGKITSVSRRGLRSRGHAPAAQEPFGDFSSKPSLRASALLRVIRRTIEEAKAKGLTWHAVLDAVRGQAFAIWRALPVAERRRIVRLARPFWDAHRFRIAPQVEDALDRAIADDRLAIAAARLKRVVPEGNGFRVTLSPRHTPDDQEQIFDAIVVTTGPAHEGILQSQPFLAALADAGYLSLCKTGLGIACDLDARVLGNHGAPAENLFVAGPLARGTFGELMGLPQVTEHAVFVAQQVASALQSAGTPLPEAPLHPNLDPNFRRLAV</sequence>
<organism evidence="3">
    <name type="scientific">Agrobacterium rosae</name>
    <dbReference type="NCBI Taxonomy" id="1972867"/>
    <lineage>
        <taxon>Bacteria</taxon>
        <taxon>Pseudomonadati</taxon>
        <taxon>Pseudomonadota</taxon>
        <taxon>Alphaproteobacteria</taxon>
        <taxon>Hyphomicrobiales</taxon>
        <taxon>Rhizobiaceae</taxon>
        <taxon>Rhizobium/Agrobacterium group</taxon>
        <taxon>Agrobacterium</taxon>
    </lineage>
</organism>
<evidence type="ECO:0000256" key="1">
    <source>
        <dbReference type="SAM" id="MobiDB-lite"/>
    </source>
</evidence>
<name>A0AAW9FIU0_9HYPH</name>
<proteinExistence type="predicted"/>
<feature type="region of interest" description="Disordered" evidence="1">
    <location>
        <begin position="227"/>
        <end position="246"/>
    </location>
</feature>
<dbReference type="InterPro" id="IPR036188">
    <property type="entry name" value="FAD/NAD-bd_sf"/>
</dbReference>
<dbReference type="PANTHER" id="PTHR40254:SF1">
    <property type="entry name" value="BLR0577 PROTEIN"/>
    <property type="match status" value="1"/>
</dbReference>
<dbReference type="Pfam" id="PF13454">
    <property type="entry name" value="NAD_binding_9"/>
    <property type="match status" value="1"/>
</dbReference>